<accession>A0A7R8ZYE2</accession>
<dbReference type="InterPro" id="IPR000811">
    <property type="entry name" value="Glyco_trans_35"/>
</dbReference>
<evidence type="ECO:0000256" key="11">
    <source>
        <dbReference type="ARBA" id="ARBA00022898"/>
    </source>
</evidence>
<keyword evidence="14" id="KW-0413">Isomerase</keyword>
<dbReference type="EMBL" id="CAJPEV010000084">
    <property type="protein sequence ID" value="CAG0880287.1"/>
    <property type="molecule type" value="Genomic_DNA"/>
</dbReference>
<keyword evidence="15" id="KW-0119">Carbohydrate metabolism</keyword>
<comment type="catalytic activity">
    <reaction evidence="17">
        <text>fluoride(in) = fluoride(out)</text>
        <dbReference type="Rhea" id="RHEA:76159"/>
        <dbReference type="ChEBI" id="CHEBI:17051"/>
    </reaction>
    <physiologicalReaction direction="left-to-right" evidence="17">
        <dbReference type="Rhea" id="RHEA:76160"/>
    </physiologicalReaction>
</comment>
<evidence type="ECO:0000256" key="8">
    <source>
        <dbReference type="ARBA" id="ARBA00022676"/>
    </source>
</evidence>
<comment type="similarity">
    <text evidence="16">Belongs to the fluoride channel Fluc/FEX (TC 1.A.43) family.</text>
</comment>
<dbReference type="InterPro" id="IPR035090">
    <property type="entry name" value="Pyridoxal_P_attach_site"/>
</dbReference>
<dbReference type="Pfam" id="PF11897">
    <property type="entry name" value="DUF3417"/>
    <property type="match status" value="1"/>
</dbReference>
<dbReference type="Gene3D" id="3.40.50.2000">
    <property type="entry name" value="Glycogen Phosphorylase B"/>
    <property type="match status" value="2"/>
</dbReference>
<evidence type="ECO:0000256" key="16">
    <source>
        <dbReference type="ARBA" id="ARBA00035120"/>
    </source>
</evidence>
<dbReference type="SUPFAM" id="SSF51735">
    <property type="entry name" value="NAD(P)-binding Rossmann-fold domains"/>
    <property type="match status" value="1"/>
</dbReference>
<dbReference type="GO" id="GO:0005975">
    <property type="term" value="P:carbohydrate metabolic process"/>
    <property type="evidence" value="ECO:0007669"/>
    <property type="project" value="InterPro"/>
</dbReference>
<evidence type="ECO:0000256" key="2">
    <source>
        <dbReference type="ARBA" id="ARBA00001933"/>
    </source>
</evidence>
<evidence type="ECO:0000256" key="18">
    <source>
        <dbReference type="SAM" id="Phobius"/>
    </source>
</evidence>
<dbReference type="Gene3D" id="3.90.25.10">
    <property type="entry name" value="UDP-galactose 4-epimerase, domain 1"/>
    <property type="match status" value="1"/>
</dbReference>
<evidence type="ECO:0000256" key="12">
    <source>
        <dbReference type="ARBA" id="ARBA00022989"/>
    </source>
</evidence>
<proteinExistence type="inferred from homology"/>
<dbReference type="Pfam" id="PF01370">
    <property type="entry name" value="Epimerase"/>
    <property type="match status" value="1"/>
</dbReference>
<dbReference type="NCBIfam" id="TIGR02094">
    <property type="entry name" value="more_P_ylases"/>
    <property type="match status" value="2"/>
</dbReference>
<keyword evidence="7" id="KW-0021">Allosteric enzyme</keyword>
<name>A0A7R8ZYE2_9CRUS</name>
<evidence type="ECO:0000256" key="6">
    <source>
        <dbReference type="ARBA" id="ARBA00022475"/>
    </source>
</evidence>
<keyword evidence="13 18" id="KW-0472">Membrane</keyword>
<evidence type="ECO:0000259" key="19">
    <source>
        <dbReference type="Pfam" id="PF01370"/>
    </source>
</evidence>
<evidence type="ECO:0000256" key="10">
    <source>
        <dbReference type="ARBA" id="ARBA00022692"/>
    </source>
</evidence>
<dbReference type="GO" id="GO:0050661">
    <property type="term" value="F:NADP binding"/>
    <property type="evidence" value="ECO:0007669"/>
    <property type="project" value="InterPro"/>
</dbReference>
<evidence type="ECO:0000256" key="5">
    <source>
        <dbReference type="ARBA" id="ARBA00012591"/>
    </source>
</evidence>
<dbReference type="GO" id="GO:0030170">
    <property type="term" value="F:pyridoxal phosphate binding"/>
    <property type="evidence" value="ECO:0007669"/>
    <property type="project" value="InterPro"/>
</dbReference>
<dbReference type="PANTHER" id="PTHR42655:SF1">
    <property type="entry name" value="GLYCOGEN PHOSPHORYLASE"/>
    <property type="match status" value="1"/>
</dbReference>
<comment type="catalytic activity">
    <reaction evidence="1">
        <text>[(1-&gt;4)-alpha-D-glucosyl](n) + phosphate = [(1-&gt;4)-alpha-D-glucosyl](n-1) + alpha-D-glucose 1-phosphate</text>
        <dbReference type="Rhea" id="RHEA:41732"/>
        <dbReference type="Rhea" id="RHEA-COMP:9584"/>
        <dbReference type="Rhea" id="RHEA-COMP:9586"/>
        <dbReference type="ChEBI" id="CHEBI:15444"/>
        <dbReference type="ChEBI" id="CHEBI:43474"/>
        <dbReference type="ChEBI" id="CHEBI:58601"/>
        <dbReference type="EC" id="2.4.1.1"/>
    </reaction>
</comment>
<keyword evidence="22" id="KW-1185">Reference proteome</keyword>
<evidence type="ECO:0000256" key="14">
    <source>
        <dbReference type="ARBA" id="ARBA00023235"/>
    </source>
</evidence>
<evidence type="ECO:0000256" key="17">
    <source>
        <dbReference type="ARBA" id="ARBA00035585"/>
    </source>
</evidence>
<keyword evidence="12 18" id="KW-1133">Transmembrane helix</keyword>
<evidence type="ECO:0000313" key="22">
    <source>
        <dbReference type="Proteomes" id="UP000677054"/>
    </source>
</evidence>
<feature type="domain" description="DUF3417" evidence="20">
    <location>
        <begin position="21"/>
        <end position="122"/>
    </location>
</feature>
<dbReference type="InterPro" id="IPR024517">
    <property type="entry name" value="Glycogen_phosphorylase_DUF3417"/>
</dbReference>
<dbReference type="InterPro" id="IPR011912">
    <property type="entry name" value="Heptose_epim"/>
</dbReference>
<protein>
    <recommendedName>
        <fullName evidence="5">glycogen phosphorylase</fullName>
        <ecNumber evidence="5">2.4.1.1</ecNumber>
    </recommendedName>
</protein>
<keyword evidence="8" id="KW-0328">Glycosyltransferase</keyword>
<dbReference type="InterPro" id="IPR036291">
    <property type="entry name" value="NAD(P)-bd_dom_sf"/>
</dbReference>
<dbReference type="EC" id="2.4.1.1" evidence="5"/>
<dbReference type="NCBIfam" id="TIGR02197">
    <property type="entry name" value="heptose_epim"/>
    <property type="match status" value="1"/>
</dbReference>
<dbReference type="InterPro" id="IPR003691">
    <property type="entry name" value="FluC"/>
</dbReference>
<comment type="cofactor">
    <cofactor evidence="2">
        <name>pyridoxal 5'-phosphate</name>
        <dbReference type="ChEBI" id="CHEBI:597326"/>
    </cofactor>
</comment>
<comment type="similarity">
    <text evidence="4">Belongs to the glycogen phosphorylase family.</text>
</comment>
<dbReference type="HAMAP" id="MF_00454">
    <property type="entry name" value="FluC"/>
    <property type="match status" value="1"/>
</dbReference>
<dbReference type="Gene3D" id="3.40.50.720">
    <property type="entry name" value="NAD(P)-binding Rossmann-like Domain"/>
    <property type="match status" value="1"/>
</dbReference>
<dbReference type="GO" id="GO:0008184">
    <property type="term" value="F:glycogen phosphorylase activity"/>
    <property type="evidence" value="ECO:0007669"/>
    <property type="project" value="InterPro"/>
</dbReference>
<evidence type="ECO:0000256" key="4">
    <source>
        <dbReference type="ARBA" id="ARBA00006047"/>
    </source>
</evidence>
<evidence type="ECO:0000256" key="7">
    <source>
        <dbReference type="ARBA" id="ARBA00022533"/>
    </source>
</evidence>
<dbReference type="PROSITE" id="PS00102">
    <property type="entry name" value="PHOSPHORYLASE"/>
    <property type="match status" value="1"/>
</dbReference>
<reference evidence="21" key="1">
    <citation type="submission" date="2020-11" db="EMBL/GenBank/DDBJ databases">
        <authorList>
            <person name="Tran Van P."/>
        </authorList>
    </citation>
    <scope>NUCLEOTIDE SEQUENCE</scope>
</reference>
<keyword evidence="9" id="KW-0808">Transferase</keyword>
<dbReference type="SUPFAM" id="SSF53756">
    <property type="entry name" value="UDP-Glycosyltransferase/glycogen phosphorylase"/>
    <property type="match status" value="1"/>
</dbReference>
<evidence type="ECO:0000259" key="20">
    <source>
        <dbReference type="Pfam" id="PF11897"/>
    </source>
</evidence>
<evidence type="ECO:0000256" key="3">
    <source>
        <dbReference type="ARBA" id="ARBA00004651"/>
    </source>
</evidence>
<dbReference type="AlphaFoldDB" id="A0A7R8ZYE2"/>
<sequence>MTSNLLENALKLKRIYIEPKLPDALKPLSELAHNIWWCWDHDAIELFKGIDEKKFIAVDYNPIALLDEMGTERATALVNDADFIKKMKAVVAKFRAYMDEKPTSTTPGIGYFCMEYGLHQSLRLYSGGLGVLAGDYLKEASDRNINLVAVGLLYRYGYFQQHISLHGDQIHNYDAAKFTQLPLTPVRDAQGDWVKVFVNCAGRSIWAKVWQLKVGRISLYLLDTDFEDNRWEDRSITHQLYGGDNENRLRQELILGVGGARALHAMGIKPDIYHLNEGHAAFLSLERIKNFRKEEGFSFEEAIEAVKCSQMFTTHTPVPAGHDVFPESLLKTYIYDMIYDLDVSWADMLQLGKEDLTNESEPFSMSQLAITTSVAVNGVSKLHGEVSQKMFNHLYPDFHYSESHIGYVTNSVHLPTWVAAEWMELYKKTFGKDFEKDETNPAVWGKIHQVPDTTILGIRRSLKKRLLDFVKNTLQTDFTRRGDNPRDIFEVINSVKEDALVIGFARKAHPADKGGQALIKRINEISHHEGFKGRVIFLENYSMEMAKVLVQGVDIWLNNPTRPKEASGTSGMKAVLNGVMNFSVLDGWWVEGYRPGAGWALPMEDTYTDTNLQNELDAETIYNMLENEIVPMYYDYNDKGISPEWVKQIKNTIADIAPIFTMKRMLDDYFSRYYQPIYQRSSLLKGGQYSKMKELLLWKSRVKRAWPALELVHLDMIDTANQSVPLGGCGGSVLRYLLGVWLPPNNAAMGNIPYHTLLANVEGCLLVGMLAQWLPLNSSHQLLPWRWLLITGFCGGFTTMSSFSLETIQLIQAGNTAHAAWYFFMTLTTSLGAVLLGAAGFIGAQMVKHLNQAGYTDLLLVDDFEPRAKLHNWCRLQHTMRVHRNHFVGWLDRHHAELETVLHLGARTDTTELDTNLFDCLNLHYTQLLWNICAKHQIPFFYASSAATYGAGELGYVDKHQIVSKLRPLNPYGASKNDFDIWALKQPQQPPRWAGFKFFNVYGPGEAHKGRMASVVFHTMKQIAETSKMRLFRSHRPDFKDGEQSRDFVYVKDVTKILHWCMTNSVPNGLYNLGTGKARTFFDLAKNTFLALGLEPNIEFIDTPADIREAYQYFTEADMTKLRKAGYKAPFYTLEEGIADYVGA</sequence>
<feature type="transmembrane region" description="Helical" evidence="18">
    <location>
        <begin position="787"/>
        <end position="808"/>
    </location>
</feature>
<keyword evidence="10 18" id="KW-0812">Transmembrane</keyword>
<dbReference type="PANTHER" id="PTHR42655">
    <property type="entry name" value="GLYCOGEN PHOSPHORYLASE"/>
    <property type="match status" value="1"/>
</dbReference>
<dbReference type="Proteomes" id="UP000677054">
    <property type="component" value="Unassembled WGS sequence"/>
</dbReference>
<dbReference type="InterPro" id="IPR052182">
    <property type="entry name" value="Glycogen/Maltodextrin_Phosph"/>
</dbReference>
<dbReference type="InterPro" id="IPR011834">
    <property type="entry name" value="Agluc_phsphrylas"/>
</dbReference>
<keyword evidence="6" id="KW-1003">Cell membrane</keyword>
<dbReference type="EMBL" id="LR899601">
    <property type="protein sequence ID" value="CAD7240999.1"/>
    <property type="molecule type" value="Genomic_DNA"/>
</dbReference>
<evidence type="ECO:0000313" key="21">
    <source>
        <dbReference type="EMBL" id="CAD7240999.1"/>
    </source>
</evidence>
<feature type="transmembrane region" description="Helical" evidence="18">
    <location>
        <begin position="820"/>
        <end position="842"/>
    </location>
</feature>
<evidence type="ECO:0000256" key="9">
    <source>
        <dbReference type="ARBA" id="ARBA00022679"/>
    </source>
</evidence>
<feature type="domain" description="NAD-dependent epimerase/dehydratase" evidence="19">
    <location>
        <begin position="834"/>
        <end position="1074"/>
    </location>
</feature>
<dbReference type="GO" id="GO:0008712">
    <property type="term" value="F:ADP-glyceromanno-heptose 6-epimerase activity"/>
    <property type="evidence" value="ECO:0007669"/>
    <property type="project" value="InterPro"/>
</dbReference>
<dbReference type="Pfam" id="PF00343">
    <property type="entry name" value="Phosphorylase"/>
    <property type="match status" value="1"/>
</dbReference>
<gene>
    <name evidence="21" type="ORF">DSTB1V02_LOCUS1001</name>
</gene>
<dbReference type="OrthoDB" id="16464at2759"/>
<comment type="subcellular location">
    <subcellularLocation>
        <location evidence="3">Cell membrane</location>
        <topology evidence="3">Multi-pass membrane protein</topology>
    </subcellularLocation>
</comment>
<evidence type="ECO:0000256" key="1">
    <source>
        <dbReference type="ARBA" id="ARBA00001275"/>
    </source>
</evidence>
<organism evidence="21">
    <name type="scientific">Darwinula stevensoni</name>
    <dbReference type="NCBI Taxonomy" id="69355"/>
    <lineage>
        <taxon>Eukaryota</taxon>
        <taxon>Metazoa</taxon>
        <taxon>Ecdysozoa</taxon>
        <taxon>Arthropoda</taxon>
        <taxon>Crustacea</taxon>
        <taxon>Oligostraca</taxon>
        <taxon>Ostracoda</taxon>
        <taxon>Podocopa</taxon>
        <taxon>Podocopida</taxon>
        <taxon>Darwinulocopina</taxon>
        <taxon>Darwinuloidea</taxon>
        <taxon>Darwinulidae</taxon>
        <taxon>Darwinula</taxon>
    </lineage>
</organism>
<evidence type="ECO:0000256" key="15">
    <source>
        <dbReference type="ARBA" id="ARBA00023277"/>
    </source>
</evidence>
<evidence type="ECO:0000256" key="13">
    <source>
        <dbReference type="ARBA" id="ARBA00023136"/>
    </source>
</evidence>
<dbReference type="InterPro" id="IPR001509">
    <property type="entry name" value="Epimerase_deHydtase"/>
</dbReference>
<keyword evidence="11" id="KW-0663">Pyridoxal phosphate</keyword>
<dbReference type="GO" id="GO:0005886">
    <property type="term" value="C:plasma membrane"/>
    <property type="evidence" value="ECO:0007669"/>
    <property type="project" value="UniProtKB-SubCell"/>
</dbReference>
<feature type="non-terminal residue" evidence="21">
    <location>
        <position position="1144"/>
    </location>
</feature>